<dbReference type="KEGG" id="cpis:HS961_22740"/>
<dbReference type="EMBL" id="CP058554">
    <property type="protein sequence ID" value="QMV75421.1"/>
    <property type="molecule type" value="Genomic_DNA"/>
</dbReference>
<dbReference type="InterPro" id="IPR005590">
    <property type="entry name" value="DUF333"/>
</dbReference>
<evidence type="ECO:0000313" key="2">
    <source>
        <dbReference type="EMBL" id="QMV75421.1"/>
    </source>
</evidence>
<dbReference type="AlphaFoldDB" id="A0A7G5EN46"/>
<accession>A0A7G5EN46</accession>
<dbReference type="Proteomes" id="UP000515240">
    <property type="component" value="Chromosome"/>
</dbReference>
<sequence length="97" mass="10450">MTSLTILYKSVAALVAVSALAACTSTSGLKPLHDPEEKEAFTRATVYAGPRSPASAYCVQMGGAILNTPKGKNTLCRFPDGKEMDPWDLFWRDNPSN</sequence>
<gene>
    <name evidence="2" type="ORF">HS961_22740</name>
</gene>
<reference evidence="2 3" key="1">
    <citation type="journal article" date="2020" name="G3 (Bethesda)">
        <title>CeMbio - The Caenorhabditis elegans Microbiome Resource.</title>
        <authorList>
            <person name="Dirksen P."/>
            <person name="Assie A."/>
            <person name="Zimmermann J."/>
            <person name="Zhang F."/>
            <person name="Tietje A.M."/>
            <person name="Marsh S.A."/>
            <person name="Felix M.A."/>
            <person name="Shapira M."/>
            <person name="Kaleta C."/>
            <person name="Schulenburg H."/>
            <person name="Samuel B."/>
        </authorList>
    </citation>
    <scope>NUCLEOTIDE SEQUENCE [LARGE SCALE GENOMIC DNA]</scope>
    <source>
        <strain evidence="2 3">BIGb0172</strain>
    </source>
</reference>
<name>A0A7G5EN46_9BURK</name>
<organism evidence="2 3">
    <name type="scientific">Comamonas piscis</name>
    <dbReference type="NCBI Taxonomy" id="1562974"/>
    <lineage>
        <taxon>Bacteria</taxon>
        <taxon>Pseudomonadati</taxon>
        <taxon>Pseudomonadota</taxon>
        <taxon>Betaproteobacteria</taxon>
        <taxon>Burkholderiales</taxon>
        <taxon>Comamonadaceae</taxon>
        <taxon>Comamonas</taxon>
    </lineage>
</organism>
<protein>
    <submittedName>
        <fullName evidence="2">DUF333 domain-containing protein</fullName>
    </submittedName>
</protein>
<dbReference type="RefSeq" id="WP_182325675.1">
    <property type="nucleotide sequence ID" value="NZ_CP058554.1"/>
</dbReference>
<evidence type="ECO:0000256" key="1">
    <source>
        <dbReference type="SAM" id="SignalP"/>
    </source>
</evidence>
<feature type="signal peptide" evidence="1">
    <location>
        <begin position="1"/>
        <end position="21"/>
    </location>
</feature>
<keyword evidence="3" id="KW-1185">Reference proteome</keyword>
<evidence type="ECO:0000313" key="3">
    <source>
        <dbReference type="Proteomes" id="UP000515240"/>
    </source>
</evidence>
<dbReference type="Pfam" id="PF03891">
    <property type="entry name" value="DUF333"/>
    <property type="match status" value="1"/>
</dbReference>
<feature type="chain" id="PRO_5028892437" evidence="1">
    <location>
        <begin position="22"/>
        <end position="97"/>
    </location>
</feature>
<keyword evidence="1" id="KW-0732">Signal</keyword>
<proteinExistence type="predicted"/>